<dbReference type="OrthoDB" id="512887at2"/>
<dbReference type="RefSeq" id="WP_146296192.1">
    <property type="nucleotide sequence ID" value="NZ_CP042326.1"/>
</dbReference>
<keyword evidence="3" id="KW-1185">Reference proteome</keyword>
<keyword evidence="1" id="KW-0472">Membrane</keyword>
<feature type="transmembrane region" description="Helical" evidence="1">
    <location>
        <begin position="111"/>
        <end position="133"/>
    </location>
</feature>
<keyword evidence="1" id="KW-1133">Transmembrane helix</keyword>
<accession>A0A5B8NM97</accession>
<feature type="transmembrane region" description="Helical" evidence="1">
    <location>
        <begin position="79"/>
        <end position="99"/>
    </location>
</feature>
<evidence type="ECO:0000313" key="2">
    <source>
        <dbReference type="EMBL" id="QDZ40443.1"/>
    </source>
</evidence>
<name>A0A5B8NM97_9CHRO</name>
<gene>
    <name evidence="2" type="ORF">FRE64_11040</name>
</gene>
<dbReference type="EMBL" id="CP042326">
    <property type="protein sequence ID" value="QDZ40443.1"/>
    <property type="molecule type" value="Genomic_DNA"/>
</dbReference>
<dbReference type="Proteomes" id="UP000318453">
    <property type="component" value="Chromosome"/>
</dbReference>
<evidence type="ECO:0000256" key="1">
    <source>
        <dbReference type="SAM" id="Phobius"/>
    </source>
</evidence>
<reference evidence="2" key="1">
    <citation type="submission" date="2019-08" db="EMBL/GenBank/DDBJ databases">
        <title>Carotenoids and Carotenoid Binding Proteins in the Halophilic Cyanobacterium Euhalothece sp. ZM00.</title>
        <authorList>
            <person name="Cho S.M."/>
            <person name="Song J.Y."/>
            <person name="Park Y.-I."/>
        </authorList>
    </citation>
    <scope>NUCLEOTIDE SEQUENCE [LARGE SCALE GENOMIC DNA]</scope>
    <source>
        <strain evidence="2">Z-M001</strain>
    </source>
</reference>
<proteinExistence type="predicted"/>
<sequence>MPAEKGVKIDLSSEYPCPCRRAGRLNPIALTEAFGCDRCQHIFIVQDNYQQLQQISGASPYKRGWRWNGRRWLPLHSRWGELFLPMMLGITIVLIAVWLPLILQASVEGTVLFWVLVAVLLALLPALIVWLAYWRS</sequence>
<dbReference type="KEGG" id="enn:FRE64_11040"/>
<protein>
    <submittedName>
        <fullName evidence="2">Uncharacterized protein</fullName>
    </submittedName>
</protein>
<keyword evidence="1" id="KW-0812">Transmembrane</keyword>
<evidence type="ECO:0000313" key="3">
    <source>
        <dbReference type="Proteomes" id="UP000318453"/>
    </source>
</evidence>
<dbReference type="AlphaFoldDB" id="A0A5B8NM97"/>
<organism evidence="2 3">
    <name type="scientific">Euhalothece natronophila Z-M001</name>
    <dbReference type="NCBI Taxonomy" id="522448"/>
    <lineage>
        <taxon>Bacteria</taxon>
        <taxon>Bacillati</taxon>
        <taxon>Cyanobacteriota</taxon>
        <taxon>Cyanophyceae</taxon>
        <taxon>Oscillatoriophycideae</taxon>
        <taxon>Chroococcales</taxon>
        <taxon>Halothecacae</taxon>
        <taxon>Halothece cluster</taxon>
        <taxon>Euhalothece</taxon>
    </lineage>
</organism>